<dbReference type="Proteomes" id="UP000321721">
    <property type="component" value="Unassembled WGS sequence"/>
</dbReference>
<dbReference type="GO" id="GO:0005886">
    <property type="term" value="C:plasma membrane"/>
    <property type="evidence" value="ECO:0007669"/>
    <property type="project" value="UniProtKB-SubCell"/>
</dbReference>
<evidence type="ECO:0000313" key="10">
    <source>
        <dbReference type="EMBL" id="TXB66934.1"/>
    </source>
</evidence>
<dbReference type="GO" id="GO:0016763">
    <property type="term" value="F:pentosyltransferase activity"/>
    <property type="evidence" value="ECO:0007669"/>
    <property type="project" value="TreeGrafter"/>
</dbReference>
<dbReference type="GO" id="GO:0009103">
    <property type="term" value="P:lipopolysaccharide biosynthetic process"/>
    <property type="evidence" value="ECO:0007669"/>
    <property type="project" value="UniProtKB-ARBA"/>
</dbReference>
<feature type="transmembrane region" description="Helical" evidence="8">
    <location>
        <begin position="21"/>
        <end position="39"/>
    </location>
</feature>
<evidence type="ECO:0000256" key="8">
    <source>
        <dbReference type="SAM" id="Phobius"/>
    </source>
</evidence>
<dbReference type="InterPro" id="IPR038731">
    <property type="entry name" value="RgtA/B/C-like"/>
</dbReference>
<protein>
    <recommendedName>
        <fullName evidence="9">Glycosyltransferase RgtA/B/C/D-like domain-containing protein</fullName>
    </recommendedName>
</protein>
<feature type="transmembrane region" description="Helical" evidence="8">
    <location>
        <begin position="177"/>
        <end position="194"/>
    </location>
</feature>
<evidence type="ECO:0000256" key="6">
    <source>
        <dbReference type="ARBA" id="ARBA00022989"/>
    </source>
</evidence>
<feature type="domain" description="Glycosyltransferase RgtA/B/C/D-like" evidence="9">
    <location>
        <begin position="80"/>
        <end position="231"/>
    </location>
</feature>
<reference evidence="10 11" key="1">
    <citation type="submission" date="2019-08" db="EMBL/GenBank/DDBJ databases">
        <title>Genome of Vicingus serpentipes NCIMB 15042.</title>
        <authorList>
            <person name="Bowman J.P."/>
        </authorList>
    </citation>
    <scope>NUCLEOTIDE SEQUENCE [LARGE SCALE GENOMIC DNA]</scope>
    <source>
        <strain evidence="10 11">NCIMB 15042</strain>
    </source>
</reference>
<feature type="transmembrane region" description="Helical" evidence="8">
    <location>
        <begin position="104"/>
        <end position="124"/>
    </location>
</feature>
<feature type="transmembrane region" description="Helical" evidence="8">
    <location>
        <begin position="276"/>
        <end position="297"/>
    </location>
</feature>
<keyword evidence="7 8" id="KW-0472">Membrane</keyword>
<feature type="transmembrane region" description="Helical" evidence="8">
    <location>
        <begin position="200"/>
        <end position="219"/>
    </location>
</feature>
<keyword evidence="4" id="KW-0808">Transferase</keyword>
<keyword evidence="2" id="KW-1003">Cell membrane</keyword>
<keyword evidence="11" id="KW-1185">Reference proteome</keyword>
<dbReference type="AlphaFoldDB" id="A0A5C6RXZ6"/>
<evidence type="ECO:0000256" key="4">
    <source>
        <dbReference type="ARBA" id="ARBA00022679"/>
    </source>
</evidence>
<comment type="caution">
    <text evidence="10">The sequence shown here is derived from an EMBL/GenBank/DDBJ whole genome shotgun (WGS) entry which is preliminary data.</text>
</comment>
<dbReference type="OrthoDB" id="8353433at2"/>
<evidence type="ECO:0000256" key="2">
    <source>
        <dbReference type="ARBA" id="ARBA00022475"/>
    </source>
</evidence>
<feature type="transmembrane region" description="Helical" evidence="8">
    <location>
        <begin position="153"/>
        <end position="170"/>
    </location>
</feature>
<feature type="transmembrane region" description="Helical" evidence="8">
    <location>
        <begin position="131"/>
        <end position="147"/>
    </location>
</feature>
<dbReference type="RefSeq" id="WP_147098013.1">
    <property type="nucleotide sequence ID" value="NZ_VOOS01000001.1"/>
</dbReference>
<name>A0A5C6RXZ6_9FLAO</name>
<feature type="transmembrane region" description="Helical" evidence="8">
    <location>
        <begin position="226"/>
        <end position="247"/>
    </location>
</feature>
<gene>
    <name evidence="10" type="ORF">FRY74_01770</name>
</gene>
<dbReference type="PANTHER" id="PTHR33908">
    <property type="entry name" value="MANNOSYLTRANSFERASE YKCB-RELATED"/>
    <property type="match status" value="1"/>
</dbReference>
<dbReference type="EMBL" id="VOOS01000001">
    <property type="protein sequence ID" value="TXB66934.1"/>
    <property type="molecule type" value="Genomic_DNA"/>
</dbReference>
<keyword evidence="6 8" id="KW-1133">Transmembrane helix</keyword>
<evidence type="ECO:0000259" key="9">
    <source>
        <dbReference type="Pfam" id="PF13231"/>
    </source>
</evidence>
<evidence type="ECO:0000256" key="5">
    <source>
        <dbReference type="ARBA" id="ARBA00022692"/>
    </source>
</evidence>
<sequence length="482" mass="54782">MHYLYTLINTELMPEKNIFKIGWIFTAVVFSAVLIPILVQEGMFLDGITYAAISKNLANGYGSFWFPQYTLTHFSKFHEHPPLVFGLQALFFKLLGNGFLTERIFTLFTAFLTAMGIVLNWNLLNATNKNYSWVSILLWIATPLIFWSYQSNMLENTLAFCCLFSVYFIAKGSLKNNFFYLFIGSLFIFLALITKGPVGLFPLAIVGILWLTLQPFSIVKAIIHSLIVILFSGLIFYITSILQPGLIENLTQYYNAQVLPSLNNTRETTTGNHFAILGRLMLELIIPTSILLILFIIKKVKKQTTEITPKATALFFILIGLSASLPLMITLKQRGYYLVTALPYFILGISVFIVPYLKFFIEKLTQKQTKRLKHIGSILLVATLVFSFSQYGKFSRDSDKLSDIYKISSIVNEGSIISCSPELYTEWGTMAYLSRIGGISITPNLENEYLIVLKSTKLPANINEFYRPLDLSLTTYQLYKKQ</sequence>
<keyword evidence="3" id="KW-0328">Glycosyltransferase</keyword>
<dbReference type="Pfam" id="PF13231">
    <property type="entry name" value="PMT_2"/>
    <property type="match status" value="1"/>
</dbReference>
<dbReference type="PANTHER" id="PTHR33908:SF11">
    <property type="entry name" value="MEMBRANE PROTEIN"/>
    <property type="match status" value="1"/>
</dbReference>
<proteinExistence type="predicted"/>
<feature type="transmembrane region" description="Helical" evidence="8">
    <location>
        <begin position="372"/>
        <end position="392"/>
    </location>
</feature>
<accession>A0A5C6RXZ6</accession>
<evidence type="ECO:0000313" key="11">
    <source>
        <dbReference type="Proteomes" id="UP000321721"/>
    </source>
</evidence>
<evidence type="ECO:0000256" key="7">
    <source>
        <dbReference type="ARBA" id="ARBA00023136"/>
    </source>
</evidence>
<evidence type="ECO:0000256" key="3">
    <source>
        <dbReference type="ARBA" id="ARBA00022676"/>
    </source>
</evidence>
<feature type="transmembrane region" description="Helical" evidence="8">
    <location>
        <begin position="335"/>
        <end position="360"/>
    </location>
</feature>
<keyword evidence="5 8" id="KW-0812">Transmembrane</keyword>
<feature type="transmembrane region" description="Helical" evidence="8">
    <location>
        <begin position="309"/>
        <end position="329"/>
    </location>
</feature>
<evidence type="ECO:0000256" key="1">
    <source>
        <dbReference type="ARBA" id="ARBA00004651"/>
    </source>
</evidence>
<organism evidence="10 11">
    <name type="scientific">Vicingus serpentipes</name>
    <dbReference type="NCBI Taxonomy" id="1926625"/>
    <lineage>
        <taxon>Bacteria</taxon>
        <taxon>Pseudomonadati</taxon>
        <taxon>Bacteroidota</taxon>
        <taxon>Flavobacteriia</taxon>
        <taxon>Flavobacteriales</taxon>
        <taxon>Vicingaceae</taxon>
        <taxon>Vicingus</taxon>
    </lineage>
</organism>
<comment type="subcellular location">
    <subcellularLocation>
        <location evidence="1">Cell membrane</location>
        <topology evidence="1">Multi-pass membrane protein</topology>
    </subcellularLocation>
</comment>
<dbReference type="InterPro" id="IPR050297">
    <property type="entry name" value="LipidA_mod_glycosyltrf_83"/>
</dbReference>